<dbReference type="InterPro" id="IPR011890">
    <property type="entry name" value="SMC_prok"/>
</dbReference>
<dbReference type="NCBIfam" id="TIGR02168">
    <property type="entry name" value="SMC_prok_B"/>
    <property type="match status" value="1"/>
</dbReference>
<dbReference type="InterPro" id="IPR027417">
    <property type="entry name" value="P-loop_NTPase"/>
</dbReference>
<dbReference type="GO" id="GO:0007062">
    <property type="term" value="P:sister chromatid cohesion"/>
    <property type="evidence" value="ECO:0007669"/>
    <property type="project" value="InterPro"/>
</dbReference>
<dbReference type="GO" id="GO:0030261">
    <property type="term" value="P:chromosome condensation"/>
    <property type="evidence" value="ECO:0007669"/>
    <property type="project" value="InterPro"/>
</dbReference>
<dbReference type="Gene3D" id="3.40.50.300">
    <property type="entry name" value="P-loop containing nucleotide triphosphate hydrolases"/>
    <property type="match status" value="2"/>
</dbReference>
<keyword evidence="4 6" id="KW-0175">Coiled coil</keyword>
<dbReference type="HAMAP" id="MF_01894">
    <property type="entry name" value="Smc_prok"/>
    <property type="match status" value="1"/>
</dbReference>
<dbReference type="NCBIfam" id="TIGR02169">
    <property type="entry name" value="SMC_prok_A"/>
    <property type="match status" value="1"/>
</dbReference>
<feature type="coiled-coil region" evidence="6">
    <location>
        <begin position="251"/>
        <end position="309"/>
    </location>
</feature>
<dbReference type="GO" id="GO:0003677">
    <property type="term" value="F:DNA binding"/>
    <property type="evidence" value="ECO:0007669"/>
    <property type="project" value="UniProtKB-UniRule"/>
</dbReference>
<evidence type="ECO:0000256" key="1">
    <source>
        <dbReference type="ARBA" id="ARBA00022490"/>
    </source>
</evidence>
<evidence type="ECO:0000313" key="9">
    <source>
        <dbReference type="EMBL" id="AIE93366.1"/>
    </source>
</evidence>
<evidence type="ECO:0000256" key="4">
    <source>
        <dbReference type="ARBA" id="ARBA00023054"/>
    </source>
</evidence>
<proteinExistence type="inferred from homology"/>
<evidence type="ECO:0000256" key="5">
    <source>
        <dbReference type="ARBA" id="ARBA00023125"/>
    </source>
</evidence>
<feature type="compositionally biased region" description="Basic and acidic residues" evidence="7">
    <location>
        <begin position="883"/>
        <end position="897"/>
    </location>
</feature>
<feature type="binding site" evidence="6">
    <location>
        <begin position="97"/>
        <end position="104"/>
    </location>
    <ligand>
        <name>ATP</name>
        <dbReference type="ChEBI" id="CHEBI:30616"/>
    </ligand>
</feature>
<dbReference type="Pfam" id="PF06470">
    <property type="entry name" value="SMC_hinge"/>
    <property type="match status" value="1"/>
</dbReference>
<dbReference type="PANTHER" id="PTHR18937">
    <property type="entry name" value="STRUCTURAL MAINTENANCE OF CHROMOSOMES SMC FAMILY MEMBER"/>
    <property type="match status" value="1"/>
</dbReference>
<evidence type="ECO:0000256" key="2">
    <source>
        <dbReference type="ARBA" id="ARBA00022741"/>
    </source>
</evidence>
<dbReference type="Gene3D" id="3.30.70.1620">
    <property type="match status" value="1"/>
</dbReference>
<feature type="compositionally biased region" description="Basic and acidic residues" evidence="7">
    <location>
        <begin position="836"/>
        <end position="849"/>
    </location>
</feature>
<accession>A0A075FV87</accession>
<feature type="coiled-coil region" evidence="6">
    <location>
        <begin position="931"/>
        <end position="1028"/>
    </location>
</feature>
<dbReference type="GO" id="GO:0005737">
    <property type="term" value="C:cytoplasm"/>
    <property type="evidence" value="ECO:0007669"/>
    <property type="project" value="UniProtKB-SubCell"/>
</dbReference>
<dbReference type="InterPro" id="IPR024704">
    <property type="entry name" value="SMC"/>
</dbReference>
<feature type="region of interest" description="Disordered" evidence="7">
    <location>
        <begin position="426"/>
        <end position="455"/>
    </location>
</feature>
<dbReference type="GO" id="GO:0006260">
    <property type="term" value="P:DNA replication"/>
    <property type="evidence" value="ECO:0007669"/>
    <property type="project" value="UniProtKB-UniRule"/>
</dbReference>
<dbReference type="PIRSF" id="PIRSF005719">
    <property type="entry name" value="SMC"/>
    <property type="match status" value="1"/>
</dbReference>
<comment type="domain">
    <text evidence="6">Contains large globular domains required for ATP hydrolysis at each terminus and a third globular domain forming a flexible hinge near the middle of the molecule. These domains are separated by coiled-coil structures.</text>
</comment>
<feature type="compositionally biased region" description="Basic and acidic residues" evidence="7">
    <location>
        <begin position="1369"/>
        <end position="1381"/>
    </location>
</feature>
<feature type="region of interest" description="Disordered" evidence="7">
    <location>
        <begin position="1320"/>
        <end position="1407"/>
    </location>
</feature>
<dbReference type="GO" id="GO:0016887">
    <property type="term" value="F:ATP hydrolysis activity"/>
    <property type="evidence" value="ECO:0007669"/>
    <property type="project" value="InterPro"/>
</dbReference>
<feature type="domain" description="SMC hinge" evidence="8">
    <location>
        <begin position="600"/>
        <end position="719"/>
    </location>
</feature>
<feature type="region of interest" description="Disordered" evidence="7">
    <location>
        <begin position="1273"/>
        <end position="1305"/>
    </location>
</feature>
<comment type="subcellular location">
    <subcellularLocation>
        <location evidence="6">Cytoplasm</location>
    </subcellularLocation>
</comment>
<organism evidence="9">
    <name type="scientific">uncultured marine group II/III euryarchaeote AD1000_34_D01</name>
    <dbReference type="NCBI Taxonomy" id="1457757"/>
    <lineage>
        <taxon>Archaea</taxon>
        <taxon>Methanobacteriati</taxon>
        <taxon>Methanobacteriota</taxon>
        <taxon>environmental samples</taxon>
    </lineage>
</organism>
<feature type="region of interest" description="Disordered" evidence="7">
    <location>
        <begin position="876"/>
        <end position="903"/>
    </location>
</feature>
<dbReference type="GO" id="GO:0007059">
    <property type="term" value="P:chromosome segregation"/>
    <property type="evidence" value="ECO:0007669"/>
    <property type="project" value="UniProtKB-UniRule"/>
</dbReference>
<feature type="region of interest" description="Disordered" evidence="7">
    <location>
        <begin position="825"/>
        <end position="861"/>
    </location>
</feature>
<sequence>MKPNYSLSAKRIGQRAVYGTLDGAEIAPFKPRARALPATMLYSRLKDPAVSVVANCGHNKQGMEHLHLTALELENFKSFKGEVTIPLEEGFTGITGPNGSGKSNCGDAVQFVLGTRSSKSLRAKNIGELIFNGGNRGKAARHCRATLVFANPKGEGGVRRLQVDADEVRLTRSIKLGRKGNVNSSYYLNERPSTATEIRRLLSGAGARGDGYNIVLQGDVTELAIMTAGQRRKVLEDVAGVTAYDDEIRKAGRQQDKVEQYLEQISILEDEITGRLKTLSKERTQAMKYRELKEALDNSRQTLMQSRHRSRFEEIELVSDERSGYIERLETIGEEIQLGAKQELEIEDELAEIQRQLNEVLGDDGKRLADQQRRLEVEVETRKDRIGDLQKDIEDSDAEAEVLASERDDAQAALDDHEESLESARTAVGEADDKLQAAADAEEEARTALDSGDKATHEANRAFGKATDAVEKAQLDANTAHLEAEGARQSVELLHEQLGELEVVLDEARLTRDDLLLQGEDLEEGAPETDRTALADQLARLQRQERGLLEDVERTDAQLRTAEMNLLRARGELENRSGSRGGMAQAVKAVMTLRERGEVGGILGSVGELCAPKDPRHEEALAWSMGGGMNSIVVRDDETAAKCIAWLRKNDAGRATFLPLNKLQSRRPGGKAVMVSRQSGVVGLAIDLLDFDPSIEDAVRNVVRDTLIVDAMDVARRHMGGVRMVTLNGGVVEASGAMVGGSSKGRRMQFGGKIAGTSAVDNAEQEVERMRLVSETTTAALAELRRNEHALRQRIANLSNDDHALQVRAWQDDLKRAETAFTAAESKVKSGNSKVEQAKRALSKSEQKSESATSAHEQSVEDRAIAAETLQAASPARLSSLLRDSERQRNEAERTRLNAEGILSGGENRSQLLTSQVADYARRHGEQIGIIEKAKARIIEMEGEIETYQEELDIVIEAHSQVTEEHRELDDQRITLREDRATLRAQLEQKSRERDTTRKRIDDLNLQIEQKRRSLEELTEEMQVLEIKPPKADETLPTVKDIEAIVRTLERKVNNLGDVNMHAIEQYDEAMERSGNLTEDAKKLRERRSQLLELAEQLEDERTARFTTVLNIVNENFSRVYEHLQPGGEGELRLENPKKPFEGGLEMWARPPGKKSGLGLLSGGEKSMAALALIFAIQDYEPSPFYYFDEVDQNLDTFNAENIASLCRLRSKQAQFIMVTLRKVSLQLADHHIGVTHAGDGCSRLITDFDREQALEVGDAAHKELEAMKATEEKKKELDVLPEAKDMAKTPEEVEAPTSLGGIDLGEAVEVDELELEAETELAESEDPLGEVAAEGDSEESTLISLADRAEDSKEDMDDKLSVALPIEQEQRDELDARDAEAAEAEAGAEAETGSVEIEVPSEDEVE</sequence>
<name>A0A075FV87_9EURY</name>
<feature type="compositionally biased region" description="Acidic residues" evidence="7">
    <location>
        <begin position="1320"/>
        <end position="1340"/>
    </location>
</feature>
<evidence type="ECO:0000256" key="7">
    <source>
        <dbReference type="SAM" id="MobiDB-lite"/>
    </source>
</evidence>
<feature type="compositionally biased region" description="Basic and acidic residues" evidence="7">
    <location>
        <begin position="1273"/>
        <end position="1292"/>
    </location>
</feature>
<dbReference type="Pfam" id="PF02463">
    <property type="entry name" value="SMC_N"/>
    <property type="match status" value="1"/>
</dbReference>
<dbReference type="SUPFAM" id="SSF75553">
    <property type="entry name" value="Smc hinge domain"/>
    <property type="match status" value="1"/>
</dbReference>
<evidence type="ECO:0000256" key="6">
    <source>
        <dbReference type="HAMAP-Rule" id="MF_01894"/>
    </source>
</evidence>
<dbReference type="Gene3D" id="1.20.1060.20">
    <property type="match status" value="1"/>
</dbReference>
<feature type="coiled-coil region" evidence="6">
    <location>
        <begin position="1067"/>
        <end position="1101"/>
    </location>
</feature>
<dbReference type="InterPro" id="IPR010935">
    <property type="entry name" value="SMC_hinge"/>
</dbReference>
<feature type="compositionally biased region" description="Basic and acidic residues" evidence="7">
    <location>
        <begin position="1348"/>
        <end position="1361"/>
    </location>
</feature>
<comment type="similarity">
    <text evidence="6">Belongs to the SMC family.</text>
</comment>
<keyword evidence="3 6" id="KW-0067">ATP-binding</keyword>
<dbReference type="SUPFAM" id="SSF52540">
    <property type="entry name" value="P-loop containing nucleoside triphosphate hydrolases"/>
    <property type="match status" value="1"/>
</dbReference>
<reference evidence="9" key="1">
    <citation type="journal article" date="2014" name="Genome Biol. Evol.">
        <title>Pangenome evidence for extensive interdomain horizontal transfer affecting lineage core and shell genes in uncultured planktonic thaumarchaeota and euryarchaeota.</title>
        <authorList>
            <person name="Deschamps P."/>
            <person name="Zivanovic Y."/>
            <person name="Moreira D."/>
            <person name="Rodriguez-Valera F."/>
            <person name="Lopez-Garcia P."/>
        </authorList>
    </citation>
    <scope>NUCLEOTIDE SEQUENCE</scope>
</reference>
<keyword evidence="5 6" id="KW-0238">DNA-binding</keyword>
<comment type="subunit">
    <text evidence="6">Homodimer.</text>
</comment>
<evidence type="ECO:0000259" key="8">
    <source>
        <dbReference type="SMART" id="SM00968"/>
    </source>
</evidence>
<protein>
    <recommendedName>
        <fullName evidence="6">Chromosome partition protein Smc</fullName>
    </recommendedName>
</protein>
<keyword evidence="2 6" id="KW-0547">Nucleotide-binding</keyword>
<dbReference type="GO" id="GO:0005694">
    <property type="term" value="C:chromosome"/>
    <property type="evidence" value="ECO:0007669"/>
    <property type="project" value="InterPro"/>
</dbReference>
<evidence type="ECO:0000256" key="3">
    <source>
        <dbReference type="ARBA" id="ARBA00022840"/>
    </source>
</evidence>
<dbReference type="InterPro" id="IPR003395">
    <property type="entry name" value="RecF/RecN/SMC_N"/>
</dbReference>
<dbReference type="GO" id="GO:0005524">
    <property type="term" value="F:ATP binding"/>
    <property type="evidence" value="ECO:0007669"/>
    <property type="project" value="UniProtKB-UniRule"/>
</dbReference>
<feature type="coiled-coil region" evidence="6">
    <location>
        <begin position="538"/>
        <end position="572"/>
    </location>
</feature>
<dbReference type="InterPro" id="IPR036277">
    <property type="entry name" value="SMC_hinge_sf"/>
</dbReference>
<dbReference type="SMART" id="SM00968">
    <property type="entry name" value="SMC_hinge"/>
    <property type="match status" value="1"/>
</dbReference>
<feature type="compositionally biased region" description="Basic and acidic residues" evidence="7">
    <location>
        <begin position="444"/>
        <end position="455"/>
    </location>
</feature>
<gene>
    <name evidence="6 9" type="primary">smc</name>
</gene>
<comment type="function">
    <text evidence="6">Required for chromosome condensation and partitioning.</text>
</comment>
<keyword evidence="1 6" id="KW-0963">Cytoplasm</keyword>
<dbReference type="EMBL" id="KF900392">
    <property type="protein sequence ID" value="AIE93366.1"/>
    <property type="molecule type" value="Genomic_DNA"/>
</dbReference>